<evidence type="ECO:0000313" key="8">
    <source>
        <dbReference type="EMBL" id="KAK3241362.1"/>
    </source>
</evidence>
<evidence type="ECO:0000256" key="2">
    <source>
        <dbReference type="ARBA" id="ARBA00022589"/>
    </source>
</evidence>
<keyword evidence="4 6" id="KW-0808">Transferase</keyword>
<keyword evidence="2" id="KW-0017">Alkaloid metabolism</keyword>
<dbReference type="SUPFAM" id="SSF53335">
    <property type="entry name" value="S-adenosyl-L-methionine-dependent methyltransferases"/>
    <property type="match status" value="1"/>
</dbReference>
<dbReference type="GO" id="GO:0008757">
    <property type="term" value="F:S-adenosylmethionine-dependent methyltransferase activity"/>
    <property type="evidence" value="ECO:0007669"/>
    <property type="project" value="InterPro"/>
</dbReference>
<feature type="region of interest" description="SAM motif I" evidence="6">
    <location>
        <begin position="144"/>
        <end position="153"/>
    </location>
</feature>
<reference evidence="8 9" key="1">
    <citation type="journal article" date="2015" name="Genome Biol. Evol.">
        <title>Comparative Genomics of a Bacterivorous Green Alga Reveals Evolutionary Causalities and Consequences of Phago-Mixotrophic Mode of Nutrition.</title>
        <authorList>
            <person name="Burns J.A."/>
            <person name="Paasch A."/>
            <person name="Narechania A."/>
            <person name="Kim E."/>
        </authorList>
    </citation>
    <scope>NUCLEOTIDE SEQUENCE [LARGE SCALE GENOMIC DNA]</scope>
    <source>
        <strain evidence="8 9">PLY_AMNH</strain>
    </source>
</reference>
<proteinExistence type="inferred from homology"/>
<protein>
    <recommendedName>
        <fullName evidence="7">Methyltransferase type 11 domain-containing protein</fullName>
    </recommendedName>
</protein>
<feature type="region of interest" description="SAM motif III" evidence="6">
    <location>
        <begin position="233"/>
        <end position="242"/>
    </location>
</feature>
<dbReference type="InterPro" id="IPR025774">
    <property type="entry name" value="PiNMT-like"/>
</dbReference>
<dbReference type="PROSITE" id="PS51581">
    <property type="entry name" value="SAM_GTMT"/>
    <property type="match status" value="1"/>
</dbReference>
<organism evidence="8 9">
    <name type="scientific">Cymbomonas tetramitiformis</name>
    <dbReference type="NCBI Taxonomy" id="36881"/>
    <lineage>
        <taxon>Eukaryota</taxon>
        <taxon>Viridiplantae</taxon>
        <taxon>Chlorophyta</taxon>
        <taxon>Pyramimonadophyceae</taxon>
        <taxon>Pyramimonadales</taxon>
        <taxon>Pyramimonadaceae</taxon>
        <taxon>Cymbomonas</taxon>
    </lineage>
</organism>
<evidence type="ECO:0000256" key="4">
    <source>
        <dbReference type="ARBA" id="ARBA00022679"/>
    </source>
</evidence>
<dbReference type="InterPro" id="IPR013216">
    <property type="entry name" value="Methyltransf_11"/>
</dbReference>
<feature type="region of interest" description="SAM motif II" evidence="6">
    <location>
        <begin position="206"/>
        <end position="214"/>
    </location>
</feature>
<dbReference type="Pfam" id="PF08241">
    <property type="entry name" value="Methyltransf_11"/>
    <property type="match status" value="1"/>
</dbReference>
<keyword evidence="9" id="KW-1185">Reference proteome</keyword>
<name>A0AAE0BTB1_9CHLO</name>
<dbReference type="GO" id="GO:0032259">
    <property type="term" value="P:methylation"/>
    <property type="evidence" value="ECO:0007669"/>
    <property type="project" value="UniProtKB-UniRule"/>
</dbReference>
<dbReference type="PANTHER" id="PTHR44068">
    <property type="entry name" value="ZGC:194242"/>
    <property type="match status" value="1"/>
</dbReference>
<comment type="pathway">
    <text evidence="1">Alkaloid biosynthesis.</text>
</comment>
<dbReference type="GO" id="GO:0009820">
    <property type="term" value="P:alkaloid metabolic process"/>
    <property type="evidence" value="ECO:0007669"/>
    <property type="project" value="UniProtKB-KW"/>
</dbReference>
<keyword evidence="3 6" id="KW-0489">Methyltransferase</keyword>
<comment type="similarity">
    <text evidence="6">Belongs to the class I-like SAM-binding methyltransferase superfamily. gTMT family.</text>
</comment>
<evidence type="ECO:0000256" key="1">
    <source>
        <dbReference type="ARBA" id="ARBA00004913"/>
    </source>
</evidence>
<dbReference type="InterPro" id="IPR050447">
    <property type="entry name" value="Erg6_SMT_methyltransf"/>
</dbReference>
<comment type="caution">
    <text evidence="8">The sequence shown here is derived from an EMBL/GenBank/DDBJ whole genome shotgun (WGS) entry which is preliminary data.</text>
</comment>
<evidence type="ECO:0000256" key="3">
    <source>
        <dbReference type="ARBA" id="ARBA00022603"/>
    </source>
</evidence>
<evidence type="ECO:0000256" key="5">
    <source>
        <dbReference type="ARBA" id="ARBA00022691"/>
    </source>
</evidence>
<dbReference type="InterPro" id="IPR029063">
    <property type="entry name" value="SAM-dependent_MTases_sf"/>
</dbReference>
<evidence type="ECO:0000313" key="9">
    <source>
        <dbReference type="Proteomes" id="UP001190700"/>
    </source>
</evidence>
<sequence>MWKNLSLPHVATAGKSGSGFDRLPGYSISLGKTHGIKLKARSIVACPRGTVSRVSCTSAQEEDRALSPVQTILKTFVGENKSLNEGIAGFYDESSALWEDMWGEHMHHGYYPQDGSPAPDNVQAQVDMIENILQWAGVEAPTKMVDVGCGIGGSSRHVATKYGCAATGITLSPKQAARANAITQAKNIPDVSFQVADALNQPFADGSFDLAWSLESGEHMPDKEKFLGELFRVVAPGGRIIIVTWCHRVLEEGETELKPDEQALLRDICDAYYLPAWCSIADYERIAKDLGLQDIKTEDWSKEVSPFWGAVIMSALTPQGVMGLLNAGVSTIRGALVMPLMKTGLEKGTIKFNLITGVKPQ</sequence>
<evidence type="ECO:0000256" key="6">
    <source>
        <dbReference type="PROSITE-ProRule" id="PRU00914"/>
    </source>
</evidence>
<keyword evidence="5 6" id="KW-0949">S-adenosyl-L-methionine</keyword>
<dbReference type="Proteomes" id="UP001190700">
    <property type="component" value="Unassembled WGS sequence"/>
</dbReference>
<dbReference type="Gene3D" id="3.40.50.150">
    <property type="entry name" value="Vaccinia Virus protein VP39"/>
    <property type="match status" value="1"/>
</dbReference>
<dbReference type="PANTHER" id="PTHR44068:SF11">
    <property type="entry name" value="GERANYL DIPHOSPHATE 2-C-METHYLTRANSFERASE"/>
    <property type="match status" value="1"/>
</dbReference>
<feature type="domain" description="Methyltransferase type 11" evidence="7">
    <location>
        <begin position="145"/>
        <end position="242"/>
    </location>
</feature>
<evidence type="ECO:0000259" key="7">
    <source>
        <dbReference type="Pfam" id="PF08241"/>
    </source>
</evidence>
<dbReference type="CDD" id="cd02440">
    <property type="entry name" value="AdoMet_MTases"/>
    <property type="match status" value="1"/>
</dbReference>
<accession>A0AAE0BTB1</accession>
<dbReference type="EMBL" id="LGRX02033407">
    <property type="protein sequence ID" value="KAK3241362.1"/>
    <property type="molecule type" value="Genomic_DNA"/>
</dbReference>
<gene>
    <name evidence="8" type="ORF">CYMTET_48866</name>
</gene>
<dbReference type="AlphaFoldDB" id="A0AAE0BTB1"/>